<accession>A0A8J2KWP6</accession>
<proteinExistence type="predicted"/>
<evidence type="ECO:0000313" key="2">
    <source>
        <dbReference type="Proteomes" id="UP000708208"/>
    </source>
</evidence>
<reference evidence="1" key="1">
    <citation type="submission" date="2021-06" db="EMBL/GenBank/DDBJ databases">
        <authorList>
            <person name="Hodson N. C."/>
            <person name="Mongue J. A."/>
            <person name="Jaron S. K."/>
        </authorList>
    </citation>
    <scope>NUCLEOTIDE SEQUENCE</scope>
</reference>
<dbReference type="EMBL" id="CAJVCH010243968">
    <property type="protein sequence ID" value="CAG7733151.1"/>
    <property type="molecule type" value="Genomic_DNA"/>
</dbReference>
<dbReference type="Proteomes" id="UP000708208">
    <property type="component" value="Unassembled WGS sequence"/>
</dbReference>
<feature type="non-terminal residue" evidence="1">
    <location>
        <position position="1"/>
    </location>
</feature>
<organism evidence="1 2">
    <name type="scientific">Allacma fusca</name>
    <dbReference type="NCBI Taxonomy" id="39272"/>
    <lineage>
        <taxon>Eukaryota</taxon>
        <taxon>Metazoa</taxon>
        <taxon>Ecdysozoa</taxon>
        <taxon>Arthropoda</taxon>
        <taxon>Hexapoda</taxon>
        <taxon>Collembola</taxon>
        <taxon>Symphypleona</taxon>
        <taxon>Sminthuridae</taxon>
        <taxon>Allacma</taxon>
    </lineage>
</organism>
<sequence length="11" mass="1317">HIQLQLFTFGI</sequence>
<keyword evidence="2" id="KW-1185">Reference proteome</keyword>
<protein>
    <submittedName>
        <fullName evidence="1">Uncharacterized protein</fullName>
    </submittedName>
</protein>
<name>A0A8J2KWP6_9HEXA</name>
<comment type="caution">
    <text evidence="1">The sequence shown here is derived from an EMBL/GenBank/DDBJ whole genome shotgun (WGS) entry which is preliminary data.</text>
</comment>
<evidence type="ECO:0000313" key="1">
    <source>
        <dbReference type="EMBL" id="CAG7733151.1"/>
    </source>
</evidence>
<gene>
    <name evidence="1" type="ORF">AFUS01_LOCUS21616</name>
</gene>